<feature type="compositionally biased region" description="Low complexity" evidence="2">
    <location>
        <begin position="331"/>
        <end position="343"/>
    </location>
</feature>
<accession>A0AAD6SUL9</accession>
<evidence type="ECO:0000259" key="3">
    <source>
        <dbReference type="Pfam" id="PF18802"/>
    </source>
</evidence>
<dbReference type="Proteomes" id="UP001218188">
    <property type="component" value="Unassembled WGS sequence"/>
</dbReference>
<feature type="region of interest" description="Disordered" evidence="2">
    <location>
        <begin position="1"/>
        <end position="33"/>
    </location>
</feature>
<feature type="compositionally biased region" description="Pro residues" evidence="2">
    <location>
        <begin position="55"/>
        <end position="71"/>
    </location>
</feature>
<feature type="compositionally biased region" description="Pro residues" evidence="2">
    <location>
        <begin position="408"/>
        <end position="422"/>
    </location>
</feature>
<dbReference type="Pfam" id="PF18758">
    <property type="entry name" value="KDZ"/>
    <property type="match status" value="1"/>
</dbReference>
<gene>
    <name evidence="4" type="ORF">C8F04DRAFT_959356</name>
</gene>
<evidence type="ECO:0000313" key="5">
    <source>
        <dbReference type="Proteomes" id="UP001218188"/>
    </source>
</evidence>
<feature type="region of interest" description="Disordered" evidence="2">
    <location>
        <begin position="53"/>
        <end position="104"/>
    </location>
</feature>
<dbReference type="AlphaFoldDB" id="A0AAD6SUL9"/>
<proteinExistence type="predicted"/>
<feature type="compositionally biased region" description="Low complexity" evidence="2">
    <location>
        <begin position="370"/>
        <end position="394"/>
    </location>
</feature>
<organism evidence="4 5">
    <name type="scientific">Mycena alexandri</name>
    <dbReference type="NCBI Taxonomy" id="1745969"/>
    <lineage>
        <taxon>Eukaryota</taxon>
        <taxon>Fungi</taxon>
        <taxon>Dikarya</taxon>
        <taxon>Basidiomycota</taxon>
        <taxon>Agaricomycotina</taxon>
        <taxon>Agaricomycetes</taxon>
        <taxon>Agaricomycetidae</taxon>
        <taxon>Agaricales</taxon>
        <taxon>Marasmiineae</taxon>
        <taxon>Mycenaceae</taxon>
        <taxon>Mycena</taxon>
    </lineage>
</organism>
<dbReference type="PANTHER" id="PTHR33096">
    <property type="entry name" value="CXC2 DOMAIN-CONTAINING PROTEIN"/>
    <property type="match status" value="1"/>
</dbReference>
<feature type="region of interest" description="Disordered" evidence="2">
    <location>
        <begin position="292"/>
        <end position="426"/>
    </location>
</feature>
<dbReference type="PANTHER" id="PTHR33096:SF1">
    <property type="entry name" value="CXC1-LIKE CYSTEINE CLUSTER ASSOCIATED WITH KDZ TRANSPOSASES DOMAIN-CONTAINING PROTEIN"/>
    <property type="match status" value="1"/>
</dbReference>
<dbReference type="EMBL" id="JARJCM010000076">
    <property type="protein sequence ID" value="KAJ7032082.1"/>
    <property type="molecule type" value="Genomic_DNA"/>
</dbReference>
<feature type="region of interest" description="Disordered" evidence="2">
    <location>
        <begin position="1083"/>
        <end position="1125"/>
    </location>
</feature>
<evidence type="ECO:0000256" key="2">
    <source>
        <dbReference type="SAM" id="MobiDB-lite"/>
    </source>
</evidence>
<name>A0AAD6SUL9_9AGAR</name>
<dbReference type="InterPro" id="IPR041320">
    <property type="entry name" value="CxC1"/>
</dbReference>
<sequence>MRISAKDRRAAAASSPLYVAVPGPGVQHHRKKLPRHVATQPDILLEHGQTLVQPNLPPLRLPPHAAPPPSPADRAAEERAQEFVQDPDITAPTYSPGPDPTKYRRKRADQWARWQTDTIPLVLPHLAQVLHVTRSLRLVHDLELPPPRPSDCTCIEFKTHSVVVVRFSKIEDVNLRVCRCAPLSVQLVQGGVFGCAPVAPSLAVDMRVLEFARNLFLHVAPNNTAFSATLEGVLAAMGFQLQHQASFSYCASQTNSLRRRFGNTLMWYTHAYNRLKDKYTRLIDVARETLHPEPLSAPPAPQPTPQRASQTPGGRTTESRGRSIEPRMRARSSSPSTPTPASLGRRRFRRARSESSSPGTPTPAPRGRQAARSSSPGTPAAPRAPRSSSPSRSRTPVRGRKRAREPTPEPVKVPFPEPPPRTRPSEHLRKCCPACFGDLKHNPAESCRADLMVCLDACFTQKKNKSRRDPPKYHPRSRFVPENIARKTEEYVESVRQQKKKTKRPKKNDGVVVDEEEDEDCYEHGLPLPRSVLDGCEASFKAADEKREKASTDFFEDTALMALLCRHDRVLFVINMHSAGEKQFNVVALMESLFQELPLNIRVGLLYDVACSFERSCRKWGFLSRFLDRLAFAVSVFHAFGHEWACQLLYHPRKRVGFGFTNGEGCERFWHSISHLIAHLRICAYHNRLYTLDAQMEHADEASLLRLGAWVSRRDKHSRSKRVEATKALAECGYSIATLRAQWRLQVTAQTKPLPKRSKTGGQQAVSNIILLRGSVKTQEQLVAELRAAFVAAVEAERPEAGALKMDVATAEAALKATKDKLRRKERDLGFAEKENLRKLLKSEYMRLVMNARALKLRLIQRLQHRKFEMDPVERACRRLLNDAKLHSHTEAAVKRREPTISKTCAEYNKICAQLQKLIRDHQAPRNAIAPLPIPSKGLWKLDVDDVIFQNVGLDERIDGEAGNDPPLWLSDEHVRTGIKAMLDLDRCNEEDARLRRERRALQVWFAEEWEVVSRAIQDANSSEDTYHLNLRQNKLVRLCATWRKDLPDLGLDTSTVPAWGPSAEQLAMCMLDAHEAARGDDRHYGTGWGDEGDEDDAEAEGGGEEEHFGTLEALERADVYRNDD</sequence>
<protein>
    <recommendedName>
        <fullName evidence="3">CxC1-like cysteine cluster associated with KDZ transposases domain-containing protein</fullName>
    </recommendedName>
</protein>
<keyword evidence="1" id="KW-0175">Coiled coil</keyword>
<feature type="domain" description="CxC1-like cysteine cluster associated with KDZ transposases" evidence="3">
    <location>
        <begin position="150"/>
        <end position="231"/>
    </location>
</feature>
<evidence type="ECO:0000256" key="1">
    <source>
        <dbReference type="SAM" id="Coils"/>
    </source>
</evidence>
<feature type="compositionally biased region" description="Acidic residues" evidence="2">
    <location>
        <begin position="1091"/>
        <end position="1104"/>
    </location>
</feature>
<reference evidence="4" key="1">
    <citation type="submission" date="2023-03" db="EMBL/GenBank/DDBJ databases">
        <title>Massive genome expansion in bonnet fungi (Mycena s.s.) driven by repeated elements and novel gene families across ecological guilds.</title>
        <authorList>
            <consortium name="Lawrence Berkeley National Laboratory"/>
            <person name="Harder C.B."/>
            <person name="Miyauchi S."/>
            <person name="Viragh M."/>
            <person name="Kuo A."/>
            <person name="Thoen E."/>
            <person name="Andreopoulos B."/>
            <person name="Lu D."/>
            <person name="Skrede I."/>
            <person name="Drula E."/>
            <person name="Henrissat B."/>
            <person name="Morin E."/>
            <person name="Kohler A."/>
            <person name="Barry K."/>
            <person name="LaButti K."/>
            <person name="Morin E."/>
            <person name="Salamov A."/>
            <person name="Lipzen A."/>
            <person name="Mereny Z."/>
            <person name="Hegedus B."/>
            <person name="Baldrian P."/>
            <person name="Stursova M."/>
            <person name="Weitz H."/>
            <person name="Taylor A."/>
            <person name="Grigoriev I.V."/>
            <person name="Nagy L.G."/>
            <person name="Martin F."/>
            <person name="Kauserud H."/>
        </authorList>
    </citation>
    <scope>NUCLEOTIDE SEQUENCE</scope>
    <source>
        <strain evidence="4">CBHHK200</strain>
    </source>
</reference>
<feature type="compositionally biased region" description="Basic residues" evidence="2">
    <location>
        <begin position="497"/>
        <end position="506"/>
    </location>
</feature>
<feature type="compositionally biased region" description="Basic and acidic residues" evidence="2">
    <location>
        <begin position="1105"/>
        <end position="1125"/>
    </location>
</feature>
<keyword evidence="5" id="KW-1185">Reference proteome</keyword>
<feature type="compositionally biased region" description="Basic and acidic residues" evidence="2">
    <location>
        <begin position="317"/>
        <end position="328"/>
    </location>
</feature>
<dbReference type="Pfam" id="PF18802">
    <property type="entry name" value="CxC1"/>
    <property type="match status" value="1"/>
</dbReference>
<comment type="caution">
    <text evidence="4">The sequence shown here is derived from an EMBL/GenBank/DDBJ whole genome shotgun (WGS) entry which is preliminary data.</text>
</comment>
<evidence type="ECO:0000313" key="4">
    <source>
        <dbReference type="EMBL" id="KAJ7032082.1"/>
    </source>
</evidence>
<feature type="compositionally biased region" description="Basic and acidic residues" evidence="2">
    <location>
        <begin position="1"/>
        <end position="10"/>
    </location>
</feature>
<dbReference type="InterPro" id="IPR040521">
    <property type="entry name" value="KDZ"/>
</dbReference>
<feature type="compositionally biased region" description="Pro residues" evidence="2">
    <location>
        <begin position="295"/>
        <end position="304"/>
    </location>
</feature>
<feature type="region of interest" description="Disordered" evidence="2">
    <location>
        <begin position="493"/>
        <end position="512"/>
    </location>
</feature>
<feature type="coiled-coil region" evidence="1">
    <location>
        <begin position="808"/>
        <end position="835"/>
    </location>
</feature>